<evidence type="ECO:0000313" key="9">
    <source>
        <dbReference type="EMBL" id="CCE62578.1"/>
    </source>
</evidence>
<feature type="compositionally biased region" description="Polar residues" evidence="7">
    <location>
        <begin position="102"/>
        <end position="112"/>
    </location>
</feature>
<dbReference type="RefSeq" id="XP_003685012.1">
    <property type="nucleotide sequence ID" value="XM_003684964.1"/>
</dbReference>
<feature type="region of interest" description="Disordered" evidence="7">
    <location>
        <begin position="98"/>
        <end position="130"/>
    </location>
</feature>
<keyword evidence="2" id="KW-0862">Zinc</keyword>
<dbReference type="PROSITE" id="PS50048">
    <property type="entry name" value="ZN2_CY6_FUNGAL_2"/>
    <property type="match status" value="1"/>
</dbReference>
<dbReference type="Pfam" id="PF00172">
    <property type="entry name" value="Zn_clus"/>
    <property type="match status" value="1"/>
</dbReference>
<feature type="region of interest" description="Disordered" evidence="7">
    <location>
        <begin position="1"/>
        <end position="56"/>
    </location>
</feature>
<dbReference type="SUPFAM" id="SSF57701">
    <property type="entry name" value="Zn2/Cys6 DNA-binding domain"/>
    <property type="match status" value="1"/>
</dbReference>
<dbReference type="InterPro" id="IPR050797">
    <property type="entry name" value="Carb_Metab_Trans_Reg"/>
</dbReference>
<keyword evidence="1" id="KW-0479">Metal-binding</keyword>
<keyword evidence="4" id="KW-0238">DNA-binding</keyword>
<evidence type="ECO:0000259" key="8">
    <source>
        <dbReference type="PROSITE" id="PS50048"/>
    </source>
</evidence>
<name>G8BQR6_TETPH</name>
<keyword evidence="6" id="KW-0539">Nucleus</keyword>
<dbReference type="SMART" id="SM00066">
    <property type="entry name" value="GAL4"/>
    <property type="match status" value="1"/>
</dbReference>
<dbReference type="STRING" id="1071381.G8BQR6"/>
<dbReference type="PANTHER" id="PTHR31668:SF26">
    <property type="entry name" value="GLUCOSE TRANSPORT TRANSCRIPTION REGULATOR RGT1-RELATED"/>
    <property type="match status" value="1"/>
</dbReference>
<sequence length="1129" mass="127900">MNSSMKRKEPDTRIQEPTHHDTQSHGSVSNNSDDLVSVTNSLNMSPQKKKLRKASRACDQCRKRKIKCDYDNVSTVCNNCNKNNDKCTFERVQLKRGPSKGYTKQHTVSPDVQQQPPPAQQPQIASGKSYAQSQVLLPPISQYFPTPNPTADANRNDQPFWKVPFHELNNTSTLSGQTNARNSVDLSFQNNLQQTNTNDMLSSDNESVTPQNNNTINTVPIIRSRSSSIPPFGKYKASTPTNSNGLTNSPNYLHQSLYSAYSQFSHLQNNQSANIAFANNGLPIISQNILTSNNANLPLINPNYTNYRSKSRSGSFSIVSDAMSNPYNTKEKKRSNSIKSTPSVSTARYSINNIITIDNNIHSIDAINDSTSLDHSNQKLEKKLILSSAASSPKANHPNDKITQQSSLHQNQLNNNIVNNSQIGIMKTFNISDPDLNVSDFNTIMNFGKISDIDLINTYYEFIHINFPLIPINKRTLTNDILLINNSHPMNSKIINWFRNSLELLVRISLKKTNNQLNPTNIDKKDIGSNISKLDSNTSDDYNDENYEVYVNTINKIFQEMMILYPTVRGNQERIDSSIKIVFLLTFIILNYIQILIGKKNTFLLSTTVTIFNDSNIPSYFLFRDHLDDFSEHKIMYKRLYLLLIIFDSIQCVSYGTPTLITMPVDESLFIQLFDIKAFVKIKKIAILSEEVLENWVVEENTIRLNCIMKGFRLSMILVQLSHHKLHQVNQESVVKYIEDIKQRSDFGLMQEKPDELMCLPEAFGKLLLIKQDLIVFLFSIIDLEKNKINFLNLDDFKELTNILCSMISTILMNLTLIMRLNPTNSIDYNFKPPTHIQTNNTDSIMINESSNNPSSGSSTSNDDTSNDNVISKEKFKDSTTSTDFYRKLLGLNNDSDNILTDIKDLPRGCITPYFIIIKSEMCNLRELIKELPTALIGIIIEATIHSQMKPEDDPELEMRNKSDSDSNSNAEFKDDDNQTNVKARNIVVKLSNSMNEVVQITSLLSLINSNTGNTPYEDKKGNNANTVNGNNNINSKNTNKYSQNVMNDNRKSNSKFNRDDTLEKSYCDLINKSDNGNLSQDYRSIEQDRIKIDNGKTIAKGSKTTTAVLQKVVHIAWKLLEDSELGWL</sequence>
<dbReference type="GO" id="GO:0008270">
    <property type="term" value="F:zinc ion binding"/>
    <property type="evidence" value="ECO:0007669"/>
    <property type="project" value="InterPro"/>
</dbReference>
<evidence type="ECO:0000313" key="10">
    <source>
        <dbReference type="Proteomes" id="UP000005666"/>
    </source>
</evidence>
<dbReference type="Gene3D" id="4.10.240.10">
    <property type="entry name" value="Zn(2)-C6 fungal-type DNA-binding domain"/>
    <property type="match status" value="1"/>
</dbReference>
<accession>G8BQR6</accession>
<dbReference type="eggNOG" id="ENOG502QRVJ">
    <property type="taxonomic scope" value="Eukaryota"/>
</dbReference>
<evidence type="ECO:0000256" key="7">
    <source>
        <dbReference type="SAM" id="MobiDB-lite"/>
    </source>
</evidence>
<reference evidence="9 10" key="1">
    <citation type="journal article" date="2011" name="Proc. Natl. Acad. Sci. U.S.A.">
        <title>Evolutionary erosion of yeast sex chromosomes by mating-type switching accidents.</title>
        <authorList>
            <person name="Gordon J.L."/>
            <person name="Armisen D."/>
            <person name="Proux-Wera E."/>
            <person name="Oheigeartaigh S.S."/>
            <person name="Byrne K.P."/>
            <person name="Wolfe K.H."/>
        </authorList>
    </citation>
    <scope>NUCLEOTIDE SEQUENCE [LARGE SCALE GENOMIC DNA]</scope>
    <source>
        <strain evidence="10">ATCC 24235 / CBS 4417 / NBRC 1672 / NRRL Y-8282 / UCD 70-5</strain>
    </source>
</reference>
<dbReference type="GO" id="GO:0003677">
    <property type="term" value="F:DNA binding"/>
    <property type="evidence" value="ECO:0007669"/>
    <property type="project" value="UniProtKB-KW"/>
</dbReference>
<feature type="compositionally biased region" description="Low complexity" evidence="7">
    <location>
        <begin position="1023"/>
        <end position="1033"/>
    </location>
</feature>
<evidence type="ECO:0000256" key="5">
    <source>
        <dbReference type="ARBA" id="ARBA00023163"/>
    </source>
</evidence>
<dbReference type="HOGENOM" id="CLU_006525_0_0_1"/>
<dbReference type="AlphaFoldDB" id="G8BQR6"/>
<dbReference type="CDD" id="cd00067">
    <property type="entry name" value="GAL4"/>
    <property type="match status" value="1"/>
</dbReference>
<protein>
    <recommendedName>
        <fullName evidence="8">Zn(2)-C6 fungal-type domain-containing protein</fullName>
    </recommendedName>
</protein>
<feature type="region of interest" description="Disordered" evidence="7">
    <location>
        <begin position="1014"/>
        <end position="1033"/>
    </location>
</feature>
<keyword evidence="10" id="KW-1185">Reference proteome</keyword>
<dbReference type="PANTHER" id="PTHR31668">
    <property type="entry name" value="GLUCOSE TRANSPORT TRANSCRIPTION REGULATOR RGT1-RELATED-RELATED"/>
    <property type="match status" value="1"/>
</dbReference>
<dbReference type="OrthoDB" id="5426978at2759"/>
<feature type="compositionally biased region" description="Basic and acidic residues" evidence="7">
    <location>
        <begin position="1"/>
        <end position="23"/>
    </location>
</feature>
<dbReference type="OMA" id="WFRNSLE"/>
<keyword evidence="5" id="KW-0804">Transcription</keyword>
<dbReference type="KEGG" id="tpf:TPHA_0C04280"/>
<proteinExistence type="predicted"/>
<evidence type="ECO:0000256" key="4">
    <source>
        <dbReference type="ARBA" id="ARBA00023125"/>
    </source>
</evidence>
<feature type="region of interest" description="Disordered" evidence="7">
    <location>
        <begin position="845"/>
        <end position="873"/>
    </location>
</feature>
<dbReference type="PROSITE" id="PS00463">
    <property type="entry name" value="ZN2_CY6_FUNGAL_1"/>
    <property type="match status" value="1"/>
</dbReference>
<evidence type="ECO:0000256" key="1">
    <source>
        <dbReference type="ARBA" id="ARBA00022723"/>
    </source>
</evidence>
<organism evidence="9 10">
    <name type="scientific">Tetrapisispora phaffii (strain ATCC 24235 / CBS 4417 / NBRC 1672 / NRRL Y-8282 / UCD 70-5)</name>
    <name type="common">Yeast</name>
    <name type="synonym">Fabospora phaffii</name>
    <dbReference type="NCBI Taxonomy" id="1071381"/>
    <lineage>
        <taxon>Eukaryota</taxon>
        <taxon>Fungi</taxon>
        <taxon>Dikarya</taxon>
        <taxon>Ascomycota</taxon>
        <taxon>Saccharomycotina</taxon>
        <taxon>Saccharomycetes</taxon>
        <taxon>Saccharomycetales</taxon>
        <taxon>Saccharomycetaceae</taxon>
        <taxon>Tetrapisispora</taxon>
    </lineage>
</organism>
<dbReference type="EMBL" id="HE612858">
    <property type="protein sequence ID" value="CCE62578.1"/>
    <property type="molecule type" value="Genomic_DNA"/>
</dbReference>
<dbReference type="Proteomes" id="UP000005666">
    <property type="component" value="Chromosome 3"/>
</dbReference>
<evidence type="ECO:0000256" key="2">
    <source>
        <dbReference type="ARBA" id="ARBA00022833"/>
    </source>
</evidence>
<feature type="compositionally biased region" description="Low complexity" evidence="7">
    <location>
        <begin position="848"/>
        <end position="869"/>
    </location>
</feature>
<keyword evidence="3" id="KW-0805">Transcription regulation</keyword>
<dbReference type="InterPro" id="IPR001138">
    <property type="entry name" value="Zn2Cys6_DnaBD"/>
</dbReference>
<evidence type="ECO:0000256" key="3">
    <source>
        <dbReference type="ARBA" id="ARBA00023015"/>
    </source>
</evidence>
<feature type="domain" description="Zn(2)-C6 fungal-type" evidence="8">
    <location>
        <begin position="57"/>
        <end position="89"/>
    </location>
</feature>
<evidence type="ECO:0000256" key="6">
    <source>
        <dbReference type="ARBA" id="ARBA00023242"/>
    </source>
</evidence>
<dbReference type="GO" id="GO:0000981">
    <property type="term" value="F:DNA-binding transcription factor activity, RNA polymerase II-specific"/>
    <property type="evidence" value="ECO:0007669"/>
    <property type="project" value="InterPro"/>
</dbReference>
<gene>
    <name evidence="9" type="primary">TPHA0C04280</name>
    <name evidence="9" type="ordered locus">TPHA_0C04280</name>
</gene>
<dbReference type="InterPro" id="IPR036864">
    <property type="entry name" value="Zn2-C6_fun-type_DNA-bd_sf"/>
</dbReference>
<dbReference type="GeneID" id="11533790"/>
<feature type="region of interest" description="Disordered" evidence="7">
    <location>
        <begin position="949"/>
        <end position="979"/>
    </location>
</feature>
<feature type="compositionally biased region" description="Basic and acidic residues" evidence="7">
    <location>
        <begin position="949"/>
        <end position="965"/>
    </location>
</feature>
<feature type="compositionally biased region" description="Low complexity" evidence="7">
    <location>
        <begin position="27"/>
        <end position="41"/>
    </location>
</feature>